<evidence type="ECO:0000313" key="1">
    <source>
        <dbReference type="EMBL" id="KAI0089623.1"/>
    </source>
</evidence>
<proteinExistence type="predicted"/>
<accession>A0ACB8U5K0</accession>
<dbReference type="EMBL" id="MU274910">
    <property type="protein sequence ID" value="KAI0089623.1"/>
    <property type="molecule type" value="Genomic_DNA"/>
</dbReference>
<dbReference type="Proteomes" id="UP001055072">
    <property type="component" value="Unassembled WGS sequence"/>
</dbReference>
<reference evidence="1" key="1">
    <citation type="journal article" date="2021" name="Environ. Microbiol.">
        <title>Gene family expansions and transcriptome signatures uncover fungal adaptations to wood decay.</title>
        <authorList>
            <person name="Hage H."/>
            <person name="Miyauchi S."/>
            <person name="Viragh M."/>
            <person name="Drula E."/>
            <person name="Min B."/>
            <person name="Chaduli D."/>
            <person name="Navarro D."/>
            <person name="Favel A."/>
            <person name="Norest M."/>
            <person name="Lesage-Meessen L."/>
            <person name="Balint B."/>
            <person name="Merenyi Z."/>
            <person name="de Eugenio L."/>
            <person name="Morin E."/>
            <person name="Martinez A.T."/>
            <person name="Baldrian P."/>
            <person name="Stursova M."/>
            <person name="Martinez M.J."/>
            <person name="Novotny C."/>
            <person name="Magnuson J.K."/>
            <person name="Spatafora J.W."/>
            <person name="Maurice S."/>
            <person name="Pangilinan J."/>
            <person name="Andreopoulos W."/>
            <person name="LaButti K."/>
            <person name="Hundley H."/>
            <person name="Na H."/>
            <person name="Kuo A."/>
            <person name="Barry K."/>
            <person name="Lipzen A."/>
            <person name="Henrissat B."/>
            <person name="Riley R."/>
            <person name="Ahrendt S."/>
            <person name="Nagy L.G."/>
            <person name="Grigoriev I.V."/>
            <person name="Martin F."/>
            <person name="Rosso M.N."/>
        </authorList>
    </citation>
    <scope>NUCLEOTIDE SEQUENCE</scope>
    <source>
        <strain evidence="1">CBS 384.51</strain>
    </source>
</reference>
<name>A0ACB8U5K0_9APHY</name>
<organism evidence="1 2">
    <name type="scientific">Irpex rosettiformis</name>
    <dbReference type="NCBI Taxonomy" id="378272"/>
    <lineage>
        <taxon>Eukaryota</taxon>
        <taxon>Fungi</taxon>
        <taxon>Dikarya</taxon>
        <taxon>Basidiomycota</taxon>
        <taxon>Agaricomycotina</taxon>
        <taxon>Agaricomycetes</taxon>
        <taxon>Polyporales</taxon>
        <taxon>Irpicaceae</taxon>
        <taxon>Irpex</taxon>
    </lineage>
</organism>
<comment type="caution">
    <text evidence="1">The sequence shown here is derived from an EMBL/GenBank/DDBJ whole genome shotgun (WGS) entry which is preliminary data.</text>
</comment>
<evidence type="ECO:0000313" key="2">
    <source>
        <dbReference type="Proteomes" id="UP001055072"/>
    </source>
</evidence>
<gene>
    <name evidence="1" type="ORF">BDY19DRAFT_889252</name>
</gene>
<keyword evidence="2" id="KW-1185">Reference proteome</keyword>
<sequence>MDIHRELHVLRTELRDVFASMAAFNPPVVQPPIIDASADNNDDGPRQDSIRGLRKLKESVKRDLDILEKFLANPNNAQTPALSTNALYLIAVWKEVLHAKHPVVAIWDTYSERGIPLHLRKRNTPKEPGIKVDVVADGGKRWIRVNTTKNSRMLAEFREIDSYLTDSDSDEDIDSDHHIPTLAQTELDNSLVRMGRSLLAAARENPLPGELGTPNVTIRLTRLDPSPINENEHDPRIAQTIQELRGMGVDVQLGERSEAEVEVEGVDRKTHKLPQWQPSTVINVDLSILIAMVSDLTHAPLPLTVEEAESRFTPGSQYIQWKKKRAATTKDSAAQLDDDDQSCDGIDARPSRALVQQAIQEMNHALFQDIFQRTAPSNPDQKPTRAHLEFWTTHEARERCLQIVGKIGGQREKRRAEILLCPNPTDIQAAEREFWRDSRYSTGYISLLPIKLLPRGIPETSLEPPLRSSSGRLLSPFFRSLAKTCRDILAQETISRPRVDNSPVGVSANGEDDLGEIERATVMKANPRLTVHTVQSMLWGAVYGWTTLTANKTSVKALLRDIKTRRNGALWDRGYETDFADHGDEDLPQVAAIWTVDPRSLAEGMRADFMSS</sequence>
<protein>
    <submittedName>
        <fullName evidence="1">Uncharacterized protein</fullName>
    </submittedName>
</protein>